<name>A0A9P6VM67_9HELO</name>
<evidence type="ECO:0000256" key="4">
    <source>
        <dbReference type="ARBA" id="ARBA00023136"/>
    </source>
</evidence>
<sequence length="347" mass="38204">MASLLSTTANLAIRASHSTFRDQYANCTRPSEACPINSSYYFYRVSLPANAVFLTLFSLSFFGFVFTYVFTRRATAFTVAMFCGVALEVIGYVGRILSWNNQWQQTGFLMQIVCLTIAPAFLAAGIYLCLRRIVYAFGPENSRIRPETYTRLFIPCDLASLLLQAAGGGIASAQTHQNKPPTVGDNLMVAGLAFQVFTLLIFMVLCLDFALNTLRRHKNLGSSAFDQNPLFIKLRSEWQFKAFLGGLTLATICIFWRSVYRVAELSEGWTGHLIRQQWLFVGFEGVMVIVACFSLNLFHPALTFKEGMVGAGGVGSGRKMRKARAKAAVNGSGSGSEVDAAMKNEGV</sequence>
<organism evidence="6 7">
    <name type="scientific">Hyphodiscus hymeniophilus</name>
    <dbReference type="NCBI Taxonomy" id="353542"/>
    <lineage>
        <taxon>Eukaryota</taxon>
        <taxon>Fungi</taxon>
        <taxon>Dikarya</taxon>
        <taxon>Ascomycota</taxon>
        <taxon>Pezizomycotina</taxon>
        <taxon>Leotiomycetes</taxon>
        <taxon>Helotiales</taxon>
        <taxon>Hyphodiscaceae</taxon>
        <taxon>Hyphodiscus</taxon>
    </lineage>
</organism>
<dbReference type="InterPro" id="IPR007568">
    <property type="entry name" value="RTA1"/>
</dbReference>
<dbReference type="EMBL" id="VNKQ01000006">
    <property type="protein sequence ID" value="KAG0650274.1"/>
    <property type="molecule type" value="Genomic_DNA"/>
</dbReference>
<dbReference type="OrthoDB" id="4521223at2759"/>
<evidence type="ECO:0000256" key="3">
    <source>
        <dbReference type="ARBA" id="ARBA00022989"/>
    </source>
</evidence>
<keyword evidence="4 5" id="KW-0472">Membrane</keyword>
<dbReference type="GO" id="GO:0005886">
    <property type="term" value="C:plasma membrane"/>
    <property type="evidence" value="ECO:0007669"/>
    <property type="project" value="TreeGrafter"/>
</dbReference>
<feature type="transmembrane region" description="Helical" evidence="5">
    <location>
        <begin position="151"/>
        <end position="172"/>
    </location>
</feature>
<evidence type="ECO:0000313" key="6">
    <source>
        <dbReference type="EMBL" id="KAG0650274.1"/>
    </source>
</evidence>
<accession>A0A9P6VM67</accession>
<comment type="subcellular location">
    <subcellularLocation>
        <location evidence="1">Membrane</location>
        <topology evidence="1">Multi-pass membrane protein</topology>
    </subcellularLocation>
</comment>
<gene>
    <name evidence="6" type="ORF">D0Z07_3064</name>
</gene>
<reference evidence="6" key="1">
    <citation type="submission" date="2019-07" db="EMBL/GenBank/DDBJ databases">
        <title>Hyphodiscus hymeniophilus genome sequencing and assembly.</title>
        <authorList>
            <person name="Kramer G."/>
            <person name="Nodwell J."/>
        </authorList>
    </citation>
    <scope>NUCLEOTIDE SEQUENCE</scope>
    <source>
        <strain evidence="6">ATCC 34498</strain>
    </source>
</reference>
<feature type="transmembrane region" description="Helical" evidence="5">
    <location>
        <begin position="278"/>
        <end position="298"/>
    </location>
</feature>
<feature type="transmembrane region" description="Helical" evidence="5">
    <location>
        <begin position="240"/>
        <end position="258"/>
    </location>
</feature>
<dbReference type="AlphaFoldDB" id="A0A9P6VM67"/>
<evidence type="ECO:0000256" key="2">
    <source>
        <dbReference type="ARBA" id="ARBA00022692"/>
    </source>
</evidence>
<dbReference type="PANTHER" id="PTHR31465">
    <property type="entry name" value="PROTEIN RTA1-RELATED"/>
    <property type="match status" value="1"/>
</dbReference>
<keyword evidence="7" id="KW-1185">Reference proteome</keyword>
<feature type="transmembrane region" description="Helical" evidence="5">
    <location>
        <begin position="192"/>
        <end position="211"/>
    </location>
</feature>
<evidence type="ECO:0000256" key="5">
    <source>
        <dbReference type="SAM" id="Phobius"/>
    </source>
</evidence>
<dbReference type="Pfam" id="PF04479">
    <property type="entry name" value="RTA1"/>
    <property type="match status" value="1"/>
</dbReference>
<keyword evidence="2 5" id="KW-0812">Transmembrane</keyword>
<feature type="transmembrane region" description="Helical" evidence="5">
    <location>
        <begin position="109"/>
        <end position="130"/>
    </location>
</feature>
<dbReference type="Proteomes" id="UP000785200">
    <property type="component" value="Unassembled WGS sequence"/>
</dbReference>
<feature type="transmembrane region" description="Helical" evidence="5">
    <location>
        <begin position="77"/>
        <end position="97"/>
    </location>
</feature>
<comment type="caution">
    <text evidence="6">The sequence shown here is derived from an EMBL/GenBank/DDBJ whole genome shotgun (WGS) entry which is preliminary data.</text>
</comment>
<dbReference type="PANTHER" id="PTHR31465:SF7">
    <property type="entry name" value="SPHINGOID LONG-CHAIN BASE TRANSPORTER RSB1"/>
    <property type="match status" value="1"/>
</dbReference>
<evidence type="ECO:0000256" key="1">
    <source>
        <dbReference type="ARBA" id="ARBA00004141"/>
    </source>
</evidence>
<evidence type="ECO:0000313" key="7">
    <source>
        <dbReference type="Proteomes" id="UP000785200"/>
    </source>
</evidence>
<dbReference type="GO" id="GO:0000324">
    <property type="term" value="C:fungal-type vacuole"/>
    <property type="evidence" value="ECO:0007669"/>
    <property type="project" value="TreeGrafter"/>
</dbReference>
<protein>
    <submittedName>
        <fullName evidence="6">Efflux pump</fullName>
    </submittedName>
</protein>
<feature type="transmembrane region" description="Helical" evidence="5">
    <location>
        <begin position="51"/>
        <end position="70"/>
    </location>
</feature>
<keyword evidence="3 5" id="KW-1133">Transmembrane helix</keyword>
<proteinExistence type="predicted"/>